<evidence type="ECO:0000256" key="7">
    <source>
        <dbReference type="ARBA" id="ARBA00023065"/>
    </source>
</evidence>
<reference evidence="16" key="1">
    <citation type="submission" date="2021-03" db="EMBL/GenBank/DDBJ databases">
        <title>Complete Genome of Pseudoalteromonas xiamenensis STKMTI.2, a new potential marine bacterium producing anti-Vibrio compounds.</title>
        <authorList>
            <person name="Handayani D.P."/>
            <person name="Isnansetyo A."/>
            <person name="Istiqomah I."/>
            <person name="Jumina J."/>
        </authorList>
    </citation>
    <scope>NUCLEOTIDE SEQUENCE</scope>
    <source>
        <strain evidence="16">STKMTI.2</strain>
    </source>
</reference>
<comment type="similarity">
    <text evidence="11 12">Belongs to the TonB-dependent receptor family.</text>
</comment>
<dbReference type="RefSeq" id="WP_208843402.1">
    <property type="nucleotide sequence ID" value="NZ_CP072133.1"/>
</dbReference>
<name>A0A975DHB3_9GAMM</name>
<sequence length="749" mass="83661">MFKLSAITLGLLSVFGSFGASANMEADKSDTAHELEVIEVYAQKRNQQISDVPVTVTVVKGLMLDDNGIKDVTELGRFSSNLKISQNAAEGTTPTINIRGVGLIDYNTANTAPIGIYVDGNPVGSGNNQLVNLFDVEQIEVLKGPQGTMFGRNSTGGAILIRSVRPTFENEGYFQIGAGTDAYKEAEGAVNHVWSKDLAMRMSFSHKKYEYTTDNLYAASPEAGMEQNNVRLGIKQVWDNSELYVQARYGHWNGIVQPVGNIGVYADPVNLVLCSPQDAGSSKCYDRFGFNDGSDSFWDVAVNNNSPHHTRSKGLSIEYQWFFSDRSTVTLHSQISTLDRLHHFNCDGSPANLCEGYLGLDNDFYSNELLLQSQFESGHLTVGLFQQHEEINQDNENDILRDLRGIAPASLTATFKYDNEIKSSDFGVFTQYDWSFSENDVVTIGARISHETLDYDSVADLNVVPVPQMIEGVWIPFYHVNGDESDTKLSGKLAWNHHFNESLSGFYSFSTGTKSGGYNGGFLSSLEQAELAYYGPESLNAHELGFRFNSQDKQTSANGAVFWYDYKDQQVFMNQPSSDPNQLPLQLLENVGTSTIYGAEFELRNQITPQLQTALTLGYIPKAEFDEFVDPAGVVLTNNRLPFTSKFNGTADLYYTLSMYPIKFNVGVDYQSEYFFDQKESDYAKQDGFALWHANLWYTNDNWTVGVWGKNLLNEEYSHLKFDLSNFLGMLEDFKGEGRRLGISVKYAY</sequence>
<keyword evidence="16" id="KW-0675">Receptor</keyword>
<evidence type="ECO:0000256" key="3">
    <source>
        <dbReference type="ARBA" id="ARBA00022452"/>
    </source>
</evidence>
<keyword evidence="6" id="KW-0408">Iron</keyword>
<dbReference type="InterPro" id="IPR039426">
    <property type="entry name" value="TonB-dep_rcpt-like"/>
</dbReference>
<dbReference type="SUPFAM" id="SSF56935">
    <property type="entry name" value="Porins"/>
    <property type="match status" value="1"/>
</dbReference>
<dbReference type="Pfam" id="PF00593">
    <property type="entry name" value="TonB_dep_Rec_b-barrel"/>
    <property type="match status" value="1"/>
</dbReference>
<evidence type="ECO:0000256" key="8">
    <source>
        <dbReference type="ARBA" id="ARBA00023077"/>
    </source>
</evidence>
<feature type="chain" id="PRO_5037240540" evidence="13">
    <location>
        <begin position="23"/>
        <end position="749"/>
    </location>
</feature>
<gene>
    <name evidence="16" type="ORF">J5O05_02150</name>
</gene>
<keyword evidence="13" id="KW-0732">Signal</keyword>
<evidence type="ECO:0000256" key="9">
    <source>
        <dbReference type="ARBA" id="ARBA00023136"/>
    </source>
</evidence>
<dbReference type="GO" id="GO:0006826">
    <property type="term" value="P:iron ion transport"/>
    <property type="evidence" value="ECO:0007669"/>
    <property type="project" value="UniProtKB-KW"/>
</dbReference>
<proteinExistence type="inferred from homology"/>
<dbReference type="GO" id="GO:0009279">
    <property type="term" value="C:cell outer membrane"/>
    <property type="evidence" value="ECO:0007669"/>
    <property type="project" value="UniProtKB-SubCell"/>
</dbReference>
<dbReference type="Gene3D" id="2.40.170.20">
    <property type="entry name" value="TonB-dependent receptor, beta-barrel domain"/>
    <property type="match status" value="1"/>
</dbReference>
<evidence type="ECO:0000256" key="2">
    <source>
        <dbReference type="ARBA" id="ARBA00022448"/>
    </source>
</evidence>
<dbReference type="InterPro" id="IPR012910">
    <property type="entry name" value="Plug_dom"/>
</dbReference>
<keyword evidence="17" id="KW-1185">Reference proteome</keyword>
<evidence type="ECO:0000256" key="6">
    <source>
        <dbReference type="ARBA" id="ARBA00023004"/>
    </source>
</evidence>
<keyword evidence="9 11" id="KW-0472">Membrane</keyword>
<evidence type="ECO:0000256" key="11">
    <source>
        <dbReference type="PROSITE-ProRule" id="PRU01360"/>
    </source>
</evidence>
<evidence type="ECO:0000256" key="5">
    <source>
        <dbReference type="ARBA" id="ARBA00022692"/>
    </source>
</evidence>
<dbReference type="PROSITE" id="PS52016">
    <property type="entry name" value="TONB_DEPENDENT_REC_3"/>
    <property type="match status" value="1"/>
</dbReference>
<protein>
    <submittedName>
        <fullName evidence="16">TonB-dependent receptor</fullName>
    </submittedName>
</protein>
<keyword evidence="3 11" id="KW-1134">Transmembrane beta strand</keyword>
<organism evidence="16 17">
    <name type="scientific">Pseudoalteromonas xiamenensis</name>
    <dbReference type="NCBI Taxonomy" id="882626"/>
    <lineage>
        <taxon>Bacteria</taxon>
        <taxon>Pseudomonadati</taxon>
        <taxon>Pseudomonadota</taxon>
        <taxon>Gammaproteobacteria</taxon>
        <taxon>Alteromonadales</taxon>
        <taxon>Pseudoalteromonadaceae</taxon>
        <taxon>Pseudoalteromonas</taxon>
    </lineage>
</organism>
<dbReference type="PANTHER" id="PTHR32552">
    <property type="entry name" value="FERRICHROME IRON RECEPTOR-RELATED"/>
    <property type="match status" value="1"/>
</dbReference>
<evidence type="ECO:0000256" key="4">
    <source>
        <dbReference type="ARBA" id="ARBA00022496"/>
    </source>
</evidence>
<dbReference type="AlphaFoldDB" id="A0A975DHB3"/>
<dbReference type="Pfam" id="PF07715">
    <property type="entry name" value="Plug"/>
    <property type="match status" value="1"/>
</dbReference>
<keyword evidence="2 11" id="KW-0813">Transport</keyword>
<accession>A0A975DHB3</accession>
<keyword evidence="5 11" id="KW-0812">Transmembrane</keyword>
<evidence type="ECO:0000313" key="17">
    <source>
        <dbReference type="Proteomes" id="UP000664904"/>
    </source>
</evidence>
<keyword evidence="7" id="KW-0406">Ion transport</keyword>
<evidence type="ECO:0000256" key="1">
    <source>
        <dbReference type="ARBA" id="ARBA00004571"/>
    </source>
</evidence>
<keyword evidence="4" id="KW-0410">Iron transport</keyword>
<keyword evidence="10 11" id="KW-0998">Cell outer membrane</keyword>
<dbReference type="InterPro" id="IPR000531">
    <property type="entry name" value="Beta-barrel_TonB"/>
</dbReference>
<comment type="subcellular location">
    <subcellularLocation>
        <location evidence="1 11">Cell outer membrane</location>
        <topology evidence="1 11">Multi-pass membrane protein</topology>
    </subcellularLocation>
</comment>
<feature type="signal peptide" evidence="13">
    <location>
        <begin position="1"/>
        <end position="22"/>
    </location>
</feature>
<feature type="domain" description="TonB-dependent receptor plug" evidence="15">
    <location>
        <begin position="49"/>
        <end position="158"/>
    </location>
</feature>
<dbReference type="KEGG" id="pxi:J5O05_02150"/>
<evidence type="ECO:0000256" key="13">
    <source>
        <dbReference type="SAM" id="SignalP"/>
    </source>
</evidence>
<dbReference type="PANTHER" id="PTHR32552:SF81">
    <property type="entry name" value="TONB-DEPENDENT OUTER MEMBRANE RECEPTOR"/>
    <property type="match status" value="1"/>
</dbReference>
<evidence type="ECO:0000259" key="15">
    <source>
        <dbReference type="Pfam" id="PF07715"/>
    </source>
</evidence>
<dbReference type="EMBL" id="CP072133">
    <property type="protein sequence ID" value="QTH71778.1"/>
    <property type="molecule type" value="Genomic_DNA"/>
</dbReference>
<evidence type="ECO:0000256" key="12">
    <source>
        <dbReference type="RuleBase" id="RU003357"/>
    </source>
</evidence>
<keyword evidence="8 12" id="KW-0798">TonB box</keyword>
<dbReference type="InterPro" id="IPR036942">
    <property type="entry name" value="Beta-barrel_TonB_sf"/>
</dbReference>
<evidence type="ECO:0000256" key="10">
    <source>
        <dbReference type="ARBA" id="ARBA00023237"/>
    </source>
</evidence>
<evidence type="ECO:0000259" key="14">
    <source>
        <dbReference type="Pfam" id="PF00593"/>
    </source>
</evidence>
<dbReference type="Proteomes" id="UP000664904">
    <property type="component" value="Chromosome"/>
</dbReference>
<evidence type="ECO:0000313" key="16">
    <source>
        <dbReference type="EMBL" id="QTH71778.1"/>
    </source>
</evidence>
<feature type="domain" description="TonB-dependent receptor-like beta-barrel" evidence="14">
    <location>
        <begin position="289"/>
        <end position="712"/>
    </location>
</feature>